<reference evidence="3 4" key="1">
    <citation type="submission" date="2017-12" db="EMBL/GenBank/DDBJ databases">
        <title>Draft Genome sequences of multiple microbial strains isolated from spacecraft associated surfaces.</title>
        <authorList>
            <person name="Seuylemezian A."/>
            <person name="Vaishampayan P."/>
            <person name="Venkateswaran K."/>
        </authorList>
    </citation>
    <scope>NUCLEOTIDE SEQUENCE [LARGE SCALE GENOMIC DNA]</scope>
    <source>
        <strain evidence="3 4">2P01AA</strain>
    </source>
</reference>
<evidence type="ECO:0000313" key="3">
    <source>
        <dbReference type="EMBL" id="PKF36299.1"/>
    </source>
</evidence>
<dbReference type="Gene3D" id="3.60.21.70">
    <property type="entry name" value="PhoD-like phosphatase"/>
    <property type="match status" value="1"/>
</dbReference>
<dbReference type="InterPro" id="IPR029052">
    <property type="entry name" value="Metallo-depent_PP-like"/>
</dbReference>
<dbReference type="EMBL" id="PISJ01000003">
    <property type="protein sequence ID" value="PKF36299.1"/>
    <property type="molecule type" value="Genomic_DNA"/>
</dbReference>
<dbReference type="InterPro" id="IPR032093">
    <property type="entry name" value="PhoD_N"/>
</dbReference>
<dbReference type="InterPro" id="IPR006311">
    <property type="entry name" value="TAT_signal"/>
</dbReference>
<dbReference type="CDD" id="cd07389">
    <property type="entry name" value="MPP_PhoD"/>
    <property type="match status" value="1"/>
</dbReference>
<dbReference type="Pfam" id="PF16655">
    <property type="entry name" value="PhoD_N"/>
    <property type="match status" value="1"/>
</dbReference>
<protein>
    <submittedName>
        <fullName evidence="3">Alkaline phosphatase</fullName>
    </submittedName>
</protein>
<dbReference type="RefSeq" id="WP_101235665.1">
    <property type="nucleotide sequence ID" value="NZ_PISJ01000003.1"/>
</dbReference>
<dbReference type="SUPFAM" id="SSF56300">
    <property type="entry name" value="Metallo-dependent phosphatases"/>
    <property type="match status" value="1"/>
</dbReference>
<sequence>MSQFIQSRRRFLINSGKLAVGVASFSTLSACGLNDNKAPAIILPEHARPKLPSGIQIGDVRNGNATIWAQSDRASKLRVEYDFTDRFKQPKVVSGPVVTAASDYTGRVNLTGLPNDQHIFLRVSFEDATQNNATSEIYTGSFRTMSTGTSPIRFVWGGDVVGQGWGINPDIGGMKIWETMRLRQPDFFIHSGDTIYADGPIQNTVTLQTGQSLKPDELRIWKNIVTEEVSKVAESLKEFRGRYRYNFMDENLRRFAAEVPQIWQWDDHEVTNNWSATKDLSKNNAYTEKDINTLSYRGKQAFLEYSPMPWTTEAFGDQRIYRKISHGPLLDVFVLDMRSYRGGNSTNLQTSLNTDTAFLGETQVNWLVDELSNSKAVWKVIAADMPIGLNVQDNFGVAEGIAKTWEAIANGNNGAPLGRELEIASLLRRIKSVKNMIWLTADVHYCAAHYYDNTRAQFTDFSPFWEFVAGPLNAGSFGPNEMDATFGGQVIFEKTPPAGKANLSPLDGYQFFGEVNIDPQSKALKVEFFNLDGISQYTQELTAVLG</sequence>
<dbReference type="InterPro" id="IPR038607">
    <property type="entry name" value="PhoD-like_sf"/>
</dbReference>
<dbReference type="PROSITE" id="PS51318">
    <property type="entry name" value="TAT"/>
    <property type="match status" value="1"/>
</dbReference>
<feature type="domain" description="PhoD-like phosphatase metallophosphatase" evidence="1">
    <location>
        <begin position="156"/>
        <end position="528"/>
    </location>
</feature>
<dbReference type="Proteomes" id="UP000233553">
    <property type="component" value="Unassembled WGS sequence"/>
</dbReference>
<dbReference type="PANTHER" id="PTHR43606:SF1">
    <property type="entry name" value="PHOD-LIKE PHOSPHATASE METALLOPHOSPHATASE DOMAIN-CONTAINING PROTEIN"/>
    <property type="match status" value="1"/>
</dbReference>
<dbReference type="PANTHER" id="PTHR43606">
    <property type="entry name" value="PHOSPHATASE, PUTATIVE (AFU_ORTHOLOGUE AFUA_6G08710)-RELATED"/>
    <property type="match status" value="1"/>
</dbReference>
<organism evidence="3 4">
    <name type="scientific">Acinetobacter proteolyticus</name>
    <dbReference type="NCBI Taxonomy" id="1776741"/>
    <lineage>
        <taxon>Bacteria</taxon>
        <taxon>Pseudomonadati</taxon>
        <taxon>Pseudomonadota</taxon>
        <taxon>Gammaproteobacteria</taxon>
        <taxon>Moraxellales</taxon>
        <taxon>Moraxellaceae</taxon>
        <taxon>Acinetobacter</taxon>
    </lineage>
</organism>
<dbReference type="AlphaFoldDB" id="A0A2N0WJG5"/>
<evidence type="ECO:0000313" key="4">
    <source>
        <dbReference type="Proteomes" id="UP000233553"/>
    </source>
</evidence>
<evidence type="ECO:0000259" key="2">
    <source>
        <dbReference type="Pfam" id="PF16655"/>
    </source>
</evidence>
<gene>
    <name evidence="3" type="ORF">CW311_03820</name>
</gene>
<feature type="domain" description="Phospholipase D N-terminal" evidence="2">
    <location>
        <begin position="54"/>
        <end position="144"/>
    </location>
</feature>
<accession>A0A2N0WJG5</accession>
<dbReference type="Pfam" id="PF09423">
    <property type="entry name" value="PhoD"/>
    <property type="match status" value="1"/>
</dbReference>
<evidence type="ECO:0000259" key="1">
    <source>
        <dbReference type="Pfam" id="PF09423"/>
    </source>
</evidence>
<dbReference type="InterPro" id="IPR018946">
    <property type="entry name" value="PhoD-like_MPP"/>
</dbReference>
<dbReference type="InterPro" id="IPR052900">
    <property type="entry name" value="Phospholipid_Metab_Enz"/>
</dbReference>
<comment type="caution">
    <text evidence="3">The sequence shown here is derived from an EMBL/GenBank/DDBJ whole genome shotgun (WGS) entry which is preliminary data.</text>
</comment>
<proteinExistence type="predicted"/>
<name>A0A2N0WJG5_9GAMM</name>